<sequence>KAFDTVSHQHIIAVLEQTGVDEHIITLIKYMYRNITTHIDLKSERSEAIGIGMGVKQGDLMSLILFNLSIDPLLCKLEEQGEGFQHCGHKITSMAFADDLVLISRSWEGMPRNINIVETFCDLTGLREQSAT</sequence>
<feature type="non-terminal residue" evidence="2">
    <location>
        <position position="1"/>
    </location>
</feature>
<accession>A0A7L3LB28</accession>
<name>A0A7L3LB28_9CHAR</name>
<keyword evidence="3" id="KW-1185">Reference proteome</keyword>
<evidence type="ECO:0000313" key="3">
    <source>
        <dbReference type="Proteomes" id="UP000582182"/>
    </source>
</evidence>
<dbReference type="PROSITE" id="PS50878">
    <property type="entry name" value="RT_POL"/>
    <property type="match status" value="1"/>
</dbReference>
<gene>
    <name evidence="2" type="primary">Po21_0</name>
    <name evidence="2" type="ORF">TURVEL_R13862</name>
</gene>
<organism evidence="2 3">
    <name type="scientific">Turnix velox</name>
    <name type="common">Little buttonquail</name>
    <dbReference type="NCBI Taxonomy" id="2529409"/>
    <lineage>
        <taxon>Eukaryota</taxon>
        <taxon>Metazoa</taxon>
        <taxon>Chordata</taxon>
        <taxon>Craniata</taxon>
        <taxon>Vertebrata</taxon>
        <taxon>Euteleostomi</taxon>
        <taxon>Archelosauria</taxon>
        <taxon>Archosauria</taxon>
        <taxon>Dinosauria</taxon>
        <taxon>Saurischia</taxon>
        <taxon>Theropoda</taxon>
        <taxon>Coelurosauria</taxon>
        <taxon>Aves</taxon>
        <taxon>Neognathae</taxon>
        <taxon>Neoaves</taxon>
        <taxon>Charadriiformes</taxon>
        <taxon>Turnicidae</taxon>
        <taxon>Turnix</taxon>
    </lineage>
</organism>
<dbReference type="Pfam" id="PF00078">
    <property type="entry name" value="RVT_1"/>
    <property type="match status" value="1"/>
</dbReference>
<dbReference type="InterPro" id="IPR043502">
    <property type="entry name" value="DNA/RNA_pol_sf"/>
</dbReference>
<dbReference type="Proteomes" id="UP000582182">
    <property type="component" value="Unassembled WGS sequence"/>
</dbReference>
<comment type="caution">
    <text evidence="2">The sequence shown here is derived from an EMBL/GenBank/DDBJ whole genome shotgun (WGS) entry which is preliminary data.</text>
</comment>
<dbReference type="EMBL" id="VZTY01011317">
    <property type="protein sequence ID" value="NXU51022.1"/>
    <property type="molecule type" value="Genomic_DNA"/>
</dbReference>
<feature type="domain" description="Reverse transcriptase" evidence="1">
    <location>
        <begin position="1"/>
        <end position="132"/>
    </location>
</feature>
<dbReference type="OrthoDB" id="9902985at2759"/>
<proteinExistence type="predicted"/>
<evidence type="ECO:0000313" key="2">
    <source>
        <dbReference type="EMBL" id="NXU51022.1"/>
    </source>
</evidence>
<dbReference type="PANTHER" id="PTHR47027">
    <property type="entry name" value="REVERSE TRANSCRIPTASE DOMAIN-CONTAINING PROTEIN"/>
    <property type="match status" value="1"/>
</dbReference>
<feature type="non-terminal residue" evidence="2">
    <location>
        <position position="132"/>
    </location>
</feature>
<protein>
    <submittedName>
        <fullName evidence="2">PO21 protein</fullName>
    </submittedName>
</protein>
<evidence type="ECO:0000259" key="1">
    <source>
        <dbReference type="PROSITE" id="PS50878"/>
    </source>
</evidence>
<dbReference type="AlphaFoldDB" id="A0A7L3LB28"/>
<reference evidence="2 3" key="1">
    <citation type="submission" date="2019-09" db="EMBL/GenBank/DDBJ databases">
        <title>Bird 10,000 Genomes (B10K) Project - Family phase.</title>
        <authorList>
            <person name="Zhang G."/>
        </authorList>
    </citation>
    <scope>NUCLEOTIDE SEQUENCE [LARGE SCALE GENOMIC DNA]</scope>
    <source>
        <strain evidence="2">B10K-DU-029-46</strain>
    </source>
</reference>
<dbReference type="InterPro" id="IPR000477">
    <property type="entry name" value="RT_dom"/>
</dbReference>
<dbReference type="PANTHER" id="PTHR47027:SF20">
    <property type="entry name" value="REVERSE TRANSCRIPTASE-LIKE PROTEIN WITH RNA-DIRECTED DNA POLYMERASE DOMAIN"/>
    <property type="match status" value="1"/>
</dbReference>
<dbReference type="SUPFAM" id="SSF56672">
    <property type="entry name" value="DNA/RNA polymerases"/>
    <property type="match status" value="1"/>
</dbReference>